<dbReference type="EMBL" id="VSSQ01000072">
    <property type="protein sequence ID" value="MPL73324.1"/>
    <property type="molecule type" value="Genomic_DNA"/>
</dbReference>
<protein>
    <recommendedName>
        <fullName evidence="1">Metallo-beta-lactamase domain-containing protein</fullName>
    </recommendedName>
</protein>
<dbReference type="PANTHER" id="PTHR30619:SF1">
    <property type="entry name" value="RECOMBINATION PROTEIN 2"/>
    <property type="match status" value="1"/>
</dbReference>
<evidence type="ECO:0000313" key="2">
    <source>
        <dbReference type="EMBL" id="MPL73324.1"/>
    </source>
</evidence>
<proteinExistence type="predicted"/>
<name>A0A644U253_9ZZZZ</name>
<dbReference type="InterPro" id="IPR001279">
    <property type="entry name" value="Metallo-B-lactamas"/>
</dbReference>
<dbReference type="AlphaFoldDB" id="A0A644U253"/>
<feature type="domain" description="Metallo-beta-lactamase" evidence="1">
    <location>
        <begin position="14"/>
        <end position="111"/>
    </location>
</feature>
<dbReference type="Pfam" id="PF00753">
    <property type="entry name" value="Lactamase_B"/>
    <property type="match status" value="1"/>
</dbReference>
<dbReference type="PANTHER" id="PTHR30619">
    <property type="entry name" value="DNA INTERNALIZATION/COMPETENCE PROTEIN COMEC/REC2"/>
    <property type="match status" value="1"/>
</dbReference>
<sequence length="254" mass="29197">MAKIHFLNVGCADTTIIQSDEGTIIVDCYNLEDYINLLPKSKNIKAVFVTHQHYDHFLGLEYLKNNNYSIEYLIHSPYERRYSDNSVEYDEWKLFNDLVSYFRNKGTKIYSPYRQDSFSKCWWNVLGLDIWMIGPNKSIATSDTRELHDASLVFTIIGSKKCCFTGDASDRSLNWIAQNTNNYCDNILHASHHGSINGADLHFIKGAKAKYTIISTESGVHPNVPHSTAMQRYREHTELQVIRTDTKGSIQLDI</sequence>
<organism evidence="2">
    <name type="scientific">bioreactor metagenome</name>
    <dbReference type="NCBI Taxonomy" id="1076179"/>
    <lineage>
        <taxon>unclassified sequences</taxon>
        <taxon>metagenomes</taxon>
        <taxon>ecological metagenomes</taxon>
    </lineage>
</organism>
<comment type="caution">
    <text evidence="2">The sequence shown here is derived from an EMBL/GenBank/DDBJ whole genome shotgun (WGS) entry which is preliminary data.</text>
</comment>
<reference evidence="2" key="1">
    <citation type="submission" date="2019-08" db="EMBL/GenBank/DDBJ databases">
        <authorList>
            <person name="Kucharzyk K."/>
            <person name="Murdoch R.W."/>
            <person name="Higgins S."/>
            <person name="Loffler F."/>
        </authorList>
    </citation>
    <scope>NUCLEOTIDE SEQUENCE</scope>
</reference>
<evidence type="ECO:0000259" key="1">
    <source>
        <dbReference type="Pfam" id="PF00753"/>
    </source>
</evidence>
<dbReference type="InterPro" id="IPR036866">
    <property type="entry name" value="RibonucZ/Hydroxyglut_hydro"/>
</dbReference>
<dbReference type="InterPro" id="IPR052159">
    <property type="entry name" value="Competence_DNA_uptake"/>
</dbReference>
<dbReference type="SUPFAM" id="SSF56281">
    <property type="entry name" value="Metallo-hydrolase/oxidoreductase"/>
    <property type="match status" value="1"/>
</dbReference>
<gene>
    <name evidence="2" type="ORF">SDC9_19123</name>
</gene>
<accession>A0A644U253</accession>
<dbReference type="Gene3D" id="3.60.15.10">
    <property type="entry name" value="Ribonuclease Z/Hydroxyacylglutathione hydrolase-like"/>
    <property type="match status" value="1"/>
</dbReference>